<dbReference type="OrthoDB" id="2830640at2759"/>
<keyword evidence="3" id="KW-1185">Reference proteome</keyword>
<comment type="caution">
    <text evidence="2">The sequence shown here is derived from an EMBL/GenBank/DDBJ whole genome shotgun (WGS) entry which is preliminary data.</text>
</comment>
<dbReference type="Proteomes" id="UP001138500">
    <property type="component" value="Unassembled WGS sequence"/>
</dbReference>
<evidence type="ECO:0000256" key="1">
    <source>
        <dbReference type="SAM" id="Phobius"/>
    </source>
</evidence>
<keyword evidence="1" id="KW-0812">Transmembrane</keyword>
<dbReference type="AlphaFoldDB" id="A0A9W7SLV1"/>
<reference evidence="2 3" key="1">
    <citation type="journal article" date="2018" name="IMA Fungus">
        <title>IMA Genome-F 10: Nine draft genome sequences of Claviceps purpurea s.lat., including C. arundinis, C. humidiphila, and C. cf. spartinae, pseudomolecules for the pitch canker pathogen Fusarium circinatum, draft genome of Davidsoniella eucalypti, Grosmannia galeiformis, Quambalaria eucalypti, and Teratosphaeria destructans.</title>
        <authorList>
            <person name="Wingfield B.D."/>
            <person name="Liu M."/>
            <person name="Nguyen H.D."/>
            <person name="Lane F.A."/>
            <person name="Morgan S.W."/>
            <person name="De Vos L."/>
            <person name="Wilken P.M."/>
            <person name="Duong T.A."/>
            <person name="Aylward J."/>
            <person name="Coetzee M.P."/>
            <person name="Dadej K."/>
            <person name="De Beer Z.W."/>
            <person name="Findlay W."/>
            <person name="Havenga M."/>
            <person name="Kolarik M."/>
            <person name="Menzies J.G."/>
            <person name="Naidoo K."/>
            <person name="Pochopski O."/>
            <person name="Shoukouhi P."/>
            <person name="Santana Q.C."/>
            <person name="Seifert K.A."/>
            <person name="Soal N."/>
            <person name="Steenkamp E.T."/>
            <person name="Tatham C.T."/>
            <person name="van der Nest M.A."/>
            <person name="Wingfield M.J."/>
        </authorList>
    </citation>
    <scope>NUCLEOTIDE SEQUENCE [LARGE SCALE GENOMIC DNA]</scope>
    <source>
        <strain evidence="2">CMW44962</strain>
    </source>
</reference>
<evidence type="ECO:0000313" key="2">
    <source>
        <dbReference type="EMBL" id="KAH9822932.1"/>
    </source>
</evidence>
<dbReference type="EMBL" id="RIBY02002200">
    <property type="protein sequence ID" value="KAH9822932.1"/>
    <property type="molecule type" value="Genomic_DNA"/>
</dbReference>
<keyword evidence="1" id="KW-0472">Membrane</keyword>
<feature type="transmembrane region" description="Helical" evidence="1">
    <location>
        <begin position="28"/>
        <end position="51"/>
    </location>
</feature>
<name>A0A9W7SLV1_9PEZI</name>
<proteinExistence type="predicted"/>
<sequence length="77" mass="9082">MFFLPATSVAAVLDLGWFSHGIFEEMKYLWVYFLVSFGLTAIVLVAWYYWLWRRMRRVNGSEMAAFLKEPLPGRKTV</sequence>
<gene>
    <name evidence="2" type="ORF">Tdes44962_MAKER00760</name>
</gene>
<evidence type="ECO:0000313" key="3">
    <source>
        <dbReference type="Proteomes" id="UP001138500"/>
    </source>
</evidence>
<reference evidence="2 3" key="2">
    <citation type="journal article" date="2021" name="Curr. Genet.">
        <title>Genetic response to nitrogen starvation in the aggressive Eucalyptus foliar pathogen Teratosphaeria destructans.</title>
        <authorList>
            <person name="Havenga M."/>
            <person name="Wingfield B.D."/>
            <person name="Wingfield M.J."/>
            <person name="Dreyer L.L."/>
            <person name="Roets F."/>
            <person name="Aylward J."/>
        </authorList>
    </citation>
    <scope>NUCLEOTIDE SEQUENCE [LARGE SCALE GENOMIC DNA]</scope>
    <source>
        <strain evidence="2">CMW44962</strain>
    </source>
</reference>
<keyword evidence="1" id="KW-1133">Transmembrane helix</keyword>
<accession>A0A9W7SLV1</accession>
<organism evidence="2 3">
    <name type="scientific">Teratosphaeria destructans</name>
    <dbReference type="NCBI Taxonomy" id="418781"/>
    <lineage>
        <taxon>Eukaryota</taxon>
        <taxon>Fungi</taxon>
        <taxon>Dikarya</taxon>
        <taxon>Ascomycota</taxon>
        <taxon>Pezizomycotina</taxon>
        <taxon>Dothideomycetes</taxon>
        <taxon>Dothideomycetidae</taxon>
        <taxon>Mycosphaerellales</taxon>
        <taxon>Teratosphaeriaceae</taxon>
        <taxon>Teratosphaeria</taxon>
    </lineage>
</organism>
<protein>
    <submittedName>
        <fullName evidence="2">Uncharacterized protein</fullName>
    </submittedName>
</protein>